<dbReference type="Pfam" id="PF12876">
    <property type="entry name" value="Cellulase-like"/>
    <property type="match status" value="1"/>
</dbReference>
<organism evidence="4 5">
    <name type="scientific">Hominenteromicrobium mulieris</name>
    <dbReference type="NCBI Taxonomy" id="2885357"/>
    <lineage>
        <taxon>Bacteria</taxon>
        <taxon>Bacillati</taxon>
        <taxon>Bacillota</taxon>
        <taxon>Clostridia</taxon>
        <taxon>Eubacteriales</taxon>
        <taxon>Oscillospiraceae</taxon>
        <taxon>Hominenteromicrobium</taxon>
    </lineage>
</organism>
<name>A0AAE3AK24_9FIRM</name>
<keyword evidence="1" id="KW-0175">Coiled coil</keyword>
<evidence type="ECO:0000313" key="5">
    <source>
        <dbReference type="Proteomes" id="UP001199424"/>
    </source>
</evidence>
<dbReference type="PANTHER" id="PTHR30461:SF23">
    <property type="entry name" value="DNA RECOMBINASE-RELATED"/>
    <property type="match status" value="1"/>
</dbReference>
<dbReference type="InterPro" id="IPR036162">
    <property type="entry name" value="Resolvase-like_N_sf"/>
</dbReference>
<feature type="domain" description="Resolvase/invertase-type recombinase catalytic" evidence="2">
    <location>
        <begin position="2"/>
        <end position="146"/>
    </location>
</feature>
<feature type="coiled-coil region" evidence="1">
    <location>
        <begin position="359"/>
        <end position="423"/>
    </location>
</feature>
<dbReference type="PROSITE" id="PS51736">
    <property type="entry name" value="RECOMBINASES_3"/>
    <property type="match status" value="1"/>
</dbReference>
<dbReference type="Proteomes" id="UP001199424">
    <property type="component" value="Unassembled WGS sequence"/>
</dbReference>
<dbReference type="Pfam" id="PF00239">
    <property type="entry name" value="Resolvase"/>
    <property type="match status" value="1"/>
</dbReference>
<dbReference type="Pfam" id="PF13408">
    <property type="entry name" value="Zn_ribbon_recom"/>
    <property type="match status" value="1"/>
</dbReference>
<proteinExistence type="predicted"/>
<evidence type="ECO:0000313" key="4">
    <source>
        <dbReference type="EMBL" id="MCC2136255.1"/>
    </source>
</evidence>
<dbReference type="SUPFAM" id="SSF53041">
    <property type="entry name" value="Resolvase-like"/>
    <property type="match status" value="1"/>
</dbReference>
<dbReference type="PROSITE" id="PS51737">
    <property type="entry name" value="RECOMBINASE_DNA_BIND"/>
    <property type="match status" value="1"/>
</dbReference>
<dbReference type="InterPro" id="IPR006119">
    <property type="entry name" value="Resolv_N"/>
</dbReference>
<accession>A0AAE3AK24</accession>
<dbReference type="Pfam" id="PF07508">
    <property type="entry name" value="Recombinase"/>
    <property type="match status" value="1"/>
</dbReference>
<dbReference type="EMBL" id="JAJEQC010000003">
    <property type="protein sequence ID" value="MCC2136255.1"/>
    <property type="molecule type" value="Genomic_DNA"/>
</dbReference>
<dbReference type="Gene3D" id="3.20.20.80">
    <property type="entry name" value="Glycosidases"/>
    <property type="match status" value="1"/>
</dbReference>
<dbReference type="Gene3D" id="3.90.1750.20">
    <property type="entry name" value="Putative Large Serine Recombinase, Chain B, Domain 2"/>
    <property type="match status" value="1"/>
</dbReference>
<evidence type="ECO:0000259" key="2">
    <source>
        <dbReference type="PROSITE" id="PS51736"/>
    </source>
</evidence>
<evidence type="ECO:0000259" key="3">
    <source>
        <dbReference type="PROSITE" id="PS51737"/>
    </source>
</evidence>
<protein>
    <submittedName>
        <fullName evidence="4">Recombinase family protein</fullName>
    </submittedName>
</protein>
<sequence length="554" mass="63676">MLAVIYARYSDSKQREESIEGQLKVCHEYAQANGFSVIHEYADRAKTGRSDDRYQFQKMLKDAEKKQFDTVIIYSSDRFGRQVRQVLNNINKLTELGVSVRSATEKYDDSPYGSFANLVKICIDQFYSDDLTQKVKRGMDVNAEKCLSNGGTTPLGYRIQNHKYVLDPQKAPIVKEIYTKYAGGWSAKQICDNLNERHIKTAKGAQFNKSSLHVLLKNRKYLGIYKYKDIEVAGGMPRIIDDALFEKVQDKMKLNKQAPARARAKAEYLLTTKLYCGYCKSMMIGHSSNQISTKGVIYNYYKCKNSGARKPCKKKMIMKNYIEDVVVEECKKLLTPKNINRIANEVVKISAQNDDVSEQKRLEGELKTAEREKENQMTALRQCSSDEVRKMFIIDLEKLAAEIKELERQIEIEKSRHYVLTKEQVVQRLTALSKGDIKDNTYRRTLIKLFVNKIFLYDDKFTITFTTGDDEVEITDALLSKIESGKNRKEGTSFCLSNVVAHQKRVLSFDKTLFSMCGSRMTSNFCGPQFVGMWREKLWHKEMTATIHSAELGE</sequence>
<dbReference type="AlphaFoldDB" id="A0AAE3AK24"/>
<dbReference type="InterPro" id="IPR050639">
    <property type="entry name" value="SSR_resolvase"/>
</dbReference>
<dbReference type="PANTHER" id="PTHR30461">
    <property type="entry name" value="DNA-INVERTASE FROM LAMBDOID PROPHAGE"/>
    <property type="match status" value="1"/>
</dbReference>
<keyword evidence="5" id="KW-1185">Reference proteome</keyword>
<dbReference type="CDD" id="cd00338">
    <property type="entry name" value="Ser_Recombinase"/>
    <property type="match status" value="1"/>
</dbReference>
<dbReference type="SMART" id="SM00857">
    <property type="entry name" value="Resolvase"/>
    <property type="match status" value="1"/>
</dbReference>
<dbReference type="InterPro" id="IPR024778">
    <property type="entry name" value="Put_cellulase"/>
</dbReference>
<evidence type="ECO:0000256" key="1">
    <source>
        <dbReference type="SAM" id="Coils"/>
    </source>
</evidence>
<dbReference type="InterPro" id="IPR038109">
    <property type="entry name" value="DNA_bind_recomb_sf"/>
</dbReference>
<comment type="caution">
    <text evidence="4">The sequence shown here is derived from an EMBL/GenBank/DDBJ whole genome shotgun (WGS) entry which is preliminary data.</text>
</comment>
<dbReference type="Gene3D" id="3.40.50.1390">
    <property type="entry name" value="Resolvase, N-terminal catalytic domain"/>
    <property type="match status" value="1"/>
</dbReference>
<reference evidence="4" key="1">
    <citation type="submission" date="2021-10" db="EMBL/GenBank/DDBJ databases">
        <title>Anaerobic single-cell dispensing facilitates the cultivation of human gut bacteria.</title>
        <authorList>
            <person name="Afrizal A."/>
        </authorList>
    </citation>
    <scope>NUCLEOTIDE SEQUENCE</scope>
    <source>
        <strain evidence="4">CLA-AA-H250</strain>
    </source>
</reference>
<dbReference type="GO" id="GO:0003677">
    <property type="term" value="F:DNA binding"/>
    <property type="evidence" value="ECO:0007669"/>
    <property type="project" value="InterPro"/>
</dbReference>
<dbReference type="InterPro" id="IPR011109">
    <property type="entry name" value="DNA_bind_recombinase_dom"/>
</dbReference>
<dbReference type="InterPro" id="IPR025827">
    <property type="entry name" value="Zn_ribbon_recom_dom"/>
</dbReference>
<dbReference type="GO" id="GO:0000150">
    <property type="term" value="F:DNA strand exchange activity"/>
    <property type="evidence" value="ECO:0007669"/>
    <property type="project" value="InterPro"/>
</dbReference>
<gene>
    <name evidence="4" type="ORF">LKD31_04390</name>
</gene>
<dbReference type="RefSeq" id="WP_308448783.1">
    <property type="nucleotide sequence ID" value="NZ_JAJEQC010000003.1"/>
</dbReference>
<feature type="domain" description="Recombinase" evidence="3">
    <location>
        <begin position="154"/>
        <end position="258"/>
    </location>
</feature>